<dbReference type="CDD" id="cd02440">
    <property type="entry name" value="AdoMet_MTases"/>
    <property type="match status" value="1"/>
</dbReference>
<gene>
    <name evidence="1" type="ORF">AMORRO_LOCUS12600</name>
</gene>
<dbReference type="Gene3D" id="3.40.50.150">
    <property type="entry name" value="Vaccinia Virus protein VP39"/>
    <property type="match status" value="1"/>
</dbReference>
<protein>
    <submittedName>
        <fullName evidence="1">326_t:CDS:1</fullName>
    </submittedName>
</protein>
<dbReference type="SUPFAM" id="SSF53335">
    <property type="entry name" value="S-adenosyl-L-methionine-dependent methyltransferases"/>
    <property type="match status" value="1"/>
</dbReference>
<comment type="caution">
    <text evidence="1">The sequence shown here is derived from an EMBL/GenBank/DDBJ whole genome shotgun (WGS) entry which is preliminary data.</text>
</comment>
<dbReference type="OrthoDB" id="407325at2759"/>
<dbReference type="Proteomes" id="UP000789342">
    <property type="component" value="Unassembled WGS sequence"/>
</dbReference>
<proteinExistence type="predicted"/>
<dbReference type="InterPro" id="IPR019410">
    <property type="entry name" value="Methyltransf_16"/>
</dbReference>
<sequence length="257" mass="29232">PLLLIEGPKFPSFNFQFSSNASTDPQNFKIKNHPIYLYHGRSPSEAVVELDAEDIDVEIKDHAVRTATSVWDAGLILAKFLEKQEKQSKINFTQKNFLELGSGKAIPSLTAAILGAKKVITTDVPDITPRIKKIVKLNGLENNIIVKPLDWLSRENLPESIVLENDPLDFIMGADIVWVDYLIQPLVETIDALSTPLRTKLILSHQTRTIKSDKMFFEGLKKMNWKVEKISRDELNWEEGFTKDGVEIYYGYKELTE</sequence>
<dbReference type="EMBL" id="CAJVPV010018965">
    <property type="protein sequence ID" value="CAG8709367.1"/>
    <property type="molecule type" value="Genomic_DNA"/>
</dbReference>
<evidence type="ECO:0000313" key="2">
    <source>
        <dbReference type="Proteomes" id="UP000789342"/>
    </source>
</evidence>
<organism evidence="1 2">
    <name type="scientific">Acaulospora morrowiae</name>
    <dbReference type="NCBI Taxonomy" id="94023"/>
    <lineage>
        <taxon>Eukaryota</taxon>
        <taxon>Fungi</taxon>
        <taxon>Fungi incertae sedis</taxon>
        <taxon>Mucoromycota</taxon>
        <taxon>Glomeromycotina</taxon>
        <taxon>Glomeromycetes</taxon>
        <taxon>Diversisporales</taxon>
        <taxon>Acaulosporaceae</taxon>
        <taxon>Acaulospora</taxon>
    </lineage>
</organism>
<evidence type="ECO:0000313" key="1">
    <source>
        <dbReference type="EMBL" id="CAG8709367.1"/>
    </source>
</evidence>
<dbReference type="Pfam" id="PF10294">
    <property type="entry name" value="Methyltransf_16"/>
    <property type="match status" value="1"/>
</dbReference>
<accession>A0A9N9HWW1</accession>
<name>A0A9N9HWW1_9GLOM</name>
<dbReference type="PANTHER" id="PTHR14614:SF163">
    <property type="entry name" value="METHYLTRANSFERASE SMALL DOMAIN-CONTAINING PROTEIN"/>
    <property type="match status" value="1"/>
</dbReference>
<dbReference type="AlphaFoldDB" id="A0A9N9HWW1"/>
<reference evidence="1" key="1">
    <citation type="submission" date="2021-06" db="EMBL/GenBank/DDBJ databases">
        <authorList>
            <person name="Kallberg Y."/>
            <person name="Tangrot J."/>
            <person name="Rosling A."/>
        </authorList>
    </citation>
    <scope>NUCLEOTIDE SEQUENCE</scope>
    <source>
        <strain evidence="1">CL551</strain>
    </source>
</reference>
<dbReference type="InterPro" id="IPR029063">
    <property type="entry name" value="SAM-dependent_MTases_sf"/>
</dbReference>
<keyword evidence="2" id="KW-1185">Reference proteome</keyword>
<feature type="non-terminal residue" evidence="1">
    <location>
        <position position="1"/>
    </location>
</feature>
<dbReference type="PANTHER" id="PTHR14614">
    <property type="entry name" value="HEPATOCELLULAR CARCINOMA-ASSOCIATED ANTIGEN"/>
    <property type="match status" value="1"/>
</dbReference>